<comment type="caution">
    <text evidence="1">The sequence shown here is derived from an EMBL/GenBank/DDBJ whole genome shotgun (WGS) entry which is preliminary data.</text>
</comment>
<dbReference type="SUPFAM" id="SSF56634">
    <property type="entry name" value="Heme-dependent catalase-like"/>
    <property type="match status" value="1"/>
</dbReference>
<evidence type="ECO:0000313" key="1">
    <source>
        <dbReference type="EMBL" id="MFD2800893.1"/>
    </source>
</evidence>
<evidence type="ECO:0000313" key="2">
    <source>
        <dbReference type="Proteomes" id="UP001597478"/>
    </source>
</evidence>
<dbReference type="RefSeq" id="WP_377390756.1">
    <property type="nucleotide sequence ID" value="NZ_JBHSAN010000024.1"/>
</dbReference>
<dbReference type="EMBL" id="JBHUOF010000021">
    <property type="protein sequence ID" value="MFD2800893.1"/>
    <property type="molecule type" value="Genomic_DNA"/>
</dbReference>
<accession>A0ABW5WA85</accession>
<keyword evidence="2" id="KW-1185">Reference proteome</keyword>
<sequence>MTTALEHGVRSVVDRAAATASRLRRARAFHPAGVLLTGDLELTARDAAPAVAGVLAGPTGERFDVLGRLSKGAGTPGEWPDVLGLAVRLPGPDGTARPVDLLFSTTGNAPVLRCLPQARADWRAGVYSSTMPYRIAGSLCWFGAHPDPGPPIPSSTEALRLATAAAPLVFTLAVAAPLGPWLPIARLSLTAAPGEPGGEAFDSMRNAHPALRPAPRWLAALREQAYVGSRRGRGGPPA</sequence>
<proteinExistence type="predicted"/>
<dbReference type="Proteomes" id="UP001597478">
    <property type="component" value="Unassembled WGS sequence"/>
</dbReference>
<organism evidence="1 2">
    <name type="scientific">Prauserella oleivorans</name>
    <dbReference type="NCBI Taxonomy" id="1478153"/>
    <lineage>
        <taxon>Bacteria</taxon>
        <taxon>Bacillati</taxon>
        <taxon>Actinomycetota</taxon>
        <taxon>Actinomycetes</taxon>
        <taxon>Pseudonocardiales</taxon>
        <taxon>Pseudonocardiaceae</taxon>
        <taxon>Prauserella</taxon>
    </lineage>
</organism>
<dbReference type="InterPro" id="IPR020835">
    <property type="entry name" value="Catalase_sf"/>
</dbReference>
<gene>
    <name evidence="1" type="ORF">ACFS2C_15990</name>
</gene>
<dbReference type="Gene3D" id="2.40.180.10">
    <property type="entry name" value="Catalase core domain"/>
    <property type="match status" value="1"/>
</dbReference>
<name>A0ABW5WA85_9PSEU</name>
<protein>
    <recommendedName>
        <fullName evidence="3">Phosphodiesterase</fullName>
    </recommendedName>
</protein>
<reference evidence="2" key="1">
    <citation type="journal article" date="2019" name="Int. J. Syst. Evol. Microbiol.">
        <title>The Global Catalogue of Microorganisms (GCM) 10K type strain sequencing project: providing services to taxonomists for standard genome sequencing and annotation.</title>
        <authorList>
            <consortium name="The Broad Institute Genomics Platform"/>
            <consortium name="The Broad Institute Genome Sequencing Center for Infectious Disease"/>
            <person name="Wu L."/>
            <person name="Ma J."/>
        </authorList>
    </citation>
    <scope>NUCLEOTIDE SEQUENCE [LARGE SCALE GENOMIC DNA]</scope>
    <source>
        <strain evidence="2">IBRC-M 10906</strain>
    </source>
</reference>
<evidence type="ECO:0008006" key="3">
    <source>
        <dbReference type="Google" id="ProtNLM"/>
    </source>
</evidence>